<gene>
    <name evidence="1" type="ORF">INH39_28125</name>
</gene>
<accession>A0ABY4A3A3</accession>
<reference evidence="1 2" key="1">
    <citation type="submission" date="2020-10" db="EMBL/GenBank/DDBJ databases">
        <title>Genome analysis of Massilia species.</title>
        <authorList>
            <person name="Jung D.-H."/>
        </authorList>
    </citation>
    <scope>NUCLEOTIDE SEQUENCE [LARGE SCALE GENOMIC DNA]</scope>
    <source>
        <strain evidence="2">sipir</strain>
    </source>
</reference>
<evidence type="ECO:0000313" key="2">
    <source>
        <dbReference type="Proteomes" id="UP000831532"/>
    </source>
</evidence>
<name>A0ABY4A3A3_9BURK</name>
<dbReference type="EMBL" id="CP063361">
    <property type="protein sequence ID" value="UOD29240.1"/>
    <property type="molecule type" value="Genomic_DNA"/>
</dbReference>
<evidence type="ECO:0000313" key="1">
    <source>
        <dbReference type="EMBL" id="UOD29240.1"/>
    </source>
</evidence>
<dbReference type="RefSeq" id="WP_243490469.1">
    <property type="nucleotide sequence ID" value="NZ_CP063361.1"/>
</dbReference>
<dbReference type="Proteomes" id="UP000831532">
    <property type="component" value="Chromosome"/>
</dbReference>
<protein>
    <submittedName>
        <fullName evidence="1">Uncharacterized protein</fullName>
    </submittedName>
</protein>
<proteinExistence type="predicted"/>
<organism evidence="1 2">
    <name type="scientific">Massilia violaceinigra</name>
    <dbReference type="NCBI Taxonomy" id="2045208"/>
    <lineage>
        <taxon>Bacteria</taxon>
        <taxon>Pseudomonadati</taxon>
        <taxon>Pseudomonadota</taxon>
        <taxon>Betaproteobacteria</taxon>
        <taxon>Burkholderiales</taxon>
        <taxon>Oxalobacteraceae</taxon>
        <taxon>Telluria group</taxon>
        <taxon>Massilia</taxon>
    </lineage>
</organism>
<sequence length="82" mass="9292">MTFLRGDMLEHALAATGRSIPPENSVHGLENLPQHILDDLNAIHEKCVSSLYAFAYLYHVSDAPFGDVKHYLDQRGWLRDVD</sequence>
<keyword evidence="2" id="KW-1185">Reference proteome</keyword>